<dbReference type="PANTHER" id="PTHR12873:SF0">
    <property type="entry name" value="TWINKLE MTDNA HELICASE"/>
    <property type="match status" value="1"/>
</dbReference>
<feature type="compositionally biased region" description="Pro residues" evidence="1">
    <location>
        <begin position="94"/>
        <end position="104"/>
    </location>
</feature>
<feature type="region of interest" description="Disordered" evidence="1">
    <location>
        <begin position="409"/>
        <end position="431"/>
    </location>
</feature>
<dbReference type="GO" id="GO:0005524">
    <property type="term" value="F:ATP binding"/>
    <property type="evidence" value="ECO:0007669"/>
    <property type="project" value="InterPro"/>
</dbReference>
<feature type="domain" description="SF4 helicase" evidence="2">
    <location>
        <begin position="482"/>
        <end position="796"/>
    </location>
</feature>
<feature type="compositionally biased region" description="Low complexity" evidence="1">
    <location>
        <begin position="414"/>
        <end position="428"/>
    </location>
</feature>
<dbReference type="PANTHER" id="PTHR12873">
    <property type="entry name" value="T7-LIKE MITOCHONDRIAL DNA HELICASE"/>
    <property type="match status" value="1"/>
</dbReference>
<dbReference type="InterPro" id="IPR007694">
    <property type="entry name" value="DNA_helicase_DnaB-like_C"/>
</dbReference>
<dbReference type="GO" id="GO:0006260">
    <property type="term" value="P:DNA replication"/>
    <property type="evidence" value="ECO:0007669"/>
    <property type="project" value="InterPro"/>
</dbReference>
<dbReference type="Pfam" id="PF13481">
    <property type="entry name" value="AAA_25"/>
    <property type="match status" value="1"/>
</dbReference>
<dbReference type="STRING" id="307507.A0A2V0NSI1"/>
<feature type="region of interest" description="Disordered" evidence="1">
    <location>
        <begin position="879"/>
        <end position="904"/>
    </location>
</feature>
<dbReference type="Proteomes" id="UP000247498">
    <property type="component" value="Unassembled WGS sequence"/>
</dbReference>
<proteinExistence type="predicted"/>
<feature type="compositionally biased region" description="Low complexity" evidence="1">
    <location>
        <begin position="725"/>
        <end position="734"/>
    </location>
</feature>
<evidence type="ECO:0000256" key="1">
    <source>
        <dbReference type="SAM" id="MobiDB-lite"/>
    </source>
</evidence>
<feature type="region of interest" description="Disordered" evidence="1">
    <location>
        <begin position="709"/>
        <end position="753"/>
    </location>
</feature>
<dbReference type="InterPro" id="IPR027032">
    <property type="entry name" value="Twinkle-like"/>
</dbReference>
<feature type="compositionally biased region" description="Low complexity" evidence="1">
    <location>
        <begin position="741"/>
        <end position="750"/>
    </location>
</feature>
<evidence type="ECO:0000313" key="4">
    <source>
        <dbReference type="Proteomes" id="UP000247498"/>
    </source>
</evidence>
<feature type="compositionally biased region" description="Low complexity" evidence="1">
    <location>
        <begin position="84"/>
        <end position="93"/>
    </location>
</feature>
<organism evidence="3 4">
    <name type="scientific">Raphidocelis subcapitata</name>
    <dbReference type="NCBI Taxonomy" id="307507"/>
    <lineage>
        <taxon>Eukaryota</taxon>
        <taxon>Viridiplantae</taxon>
        <taxon>Chlorophyta</taxon>
        <taxon>core chlorophytes</taxon>
        <taxon>Chlorophyceae</taxon>
        <taxon>CS clade</taxon>
        <taxon>Sphaeropleales</taxon>
        <taxon>Selenastraceae</taxon>
        <taxon>Raphidocelis</taxon>
    </lineage>
</organism>
<feature type="region of interest" description="Disordered" evidence="1">
    <location>
        <begin position="28"/>
        <end position="52"/>
    </location>
</feature>
<dbReference type="EMBL" id="BDRX01000005">
    <property type="protein sequence ID" value="GBF88530.1"/>
    <property type="molecule type" value="Genomic_DNA"/>
</dbReference>
<sequence length="904" mass="94815">MAAQLHRGGSARCREAAARLWCTLAPAASPAGPARTAATAARRPRLGAARAVGSAAAPAPAGQPVQAFVPQAAAPVVQPPPPQQQQQQQQQQQPAPPPHPPAQPQQPAAAPAVDPALRQRYAYTRMLAALPQLVPPSRPGELSPAATRWLVGALRLPPALLAAAGVGMASVQHPLTRETVAAVALPYRDAGRVVDVRYWTLADDGAGGAAPEHSWLGHGGWPLYALDAAAVLSAAGDVVVAGDELEVLALAAAGVRAAFAVPQQQPSWAADTPAYGDERARAQPLRDRIEALRKAAEAAASADERNSRASLAASLGLGSGGGGAAAGAGPAPAAGQQPQQQQQRKRGRARRGAGGAATQSGMALLLPNAESAVLALDASREAESLASELAGLLGTARCRGVSWPRGWDEHPEGEGAASERQAAAAAAEAGDDGARSGVLEVYSRDGPDALLLYLNRAYTWPVEGIERFGDCGGLLLAAFEGQLEQQQAHSTGWHSVDELFRVTPGELTLVTGVPNSGKSEWLDALAVNLAERHGWRFALCSLEKRPRDHARQLVEKRAGKPMLRAAYAGDTPRMSHEELAVAFDWLDRHFVVIHSSDDAMPSLDWVLEKARAAVVKFGVRGLVLDPYNELDHSRPQGKNEHEYISEFMARLRQFAKSNGVHVFLVAHPKQRANWRGEAPNLMDISGGANFFAKCDNGIVVHRDWSQLRELKDGGPRRRRGGEGAAGAAGQQQQPDGGGGQAQEPGAPRQPEGQPFLGFKVEIQIQKVRNKTTGSRGVAMLEYDPASGRYFELGCAPASAASAGGGAGGLAAGAAAAAAAGERRNLAREGAGVDVMDEEEGEEEEEGGGGVDDALFEARLRQDAAVEVKLRAAGVVDLTESRERAAAATGEADPDSWLVERPEER</sequence>
<dbReference type="InterPro" id="IPR027417">
    <property type="entry name" value="P-loop_NTPase"/>
</dbReference>
<dbReference type="OrthoDB" id="1898560at2759"/>
<feature type="compositionally biased region" description="Low complexity" evidence="1">
    <location>
        <begin position="327"/>
        <end position="342"/>
    </location>
</feature>
<gene>
    <name evidence="3" type="ORF">Rsub_01245</name>
</gene>
<dbReference type="SUPFAM" id="SSF52540">
    <property type="entry name" value="P-loop containing nucleoside triphosphate hydrolases"/>
    <property type="match status" value="1"/>
</dbReference>
<keyword evidence="4" id="KW-1185">Reference proteome</keyword>
<reference evidence="3 4" key="1">
    <citation type="journal article" date="2018" name="Sci. Rep.">
        <title>Raphidocelis subcapitata (=Pseudokirchneriella subcapitata) provides an insight into genome evolution and environmental adaptations in the Sphaeropleales.</title>
        <authorList>
            <person name="Suzuki S."/>
            <person name="Yamaguchi H."/>
            <person name="Nakajima N."/>
            <person name="Kawachi M."/>
        </authorList>
    </citation>
    <scope>NUCLEOTIDE SEQUENCE [LARGE SCALE GENOMIC DNA]</scope>
    <source>
        <strain evidence="3 4">NIES-35</strain>
    </source>
</reference>
<evidence type="ECO:0000313" key="3">
    <source>
        <dbReference type="EMBL" id="GBF88530.1"/>
    </source>
</evidence>
<name>A0A2V0NSI1_9CHLO</name>
<protein>
    <recommendedName>
        <fullName evidence="2">SF4 helicase domain-containing protein</fullName>
    </recommendedName>
</protein>
<feature type="region of interest" description="Disordered" evidence="1">
    <location>
        <begin position="321"/>
        <end position="358"/>
    </location>
</feature>
<dbReference type="AlphaFoldDB" id="A0A2V0NSI1"/>
<feature type="region of interest" description="Disordered" evidence="1">
    <location>
        <begin position="75"/>
        <end position="113"/>
    </location>
</feature>
<accession>A0A2V0NSI1</accession>
<dbReference type="GO" id="GO:0003697">
    <property type="term" value="F:single-stranded DNA binding"/>
    <property type="evidence" value="ECO:0007669"/>
    <property type="project" value="InterPro"/>
</dbReference>
<dbReference type="GO" id="GO:0043139">
    <property type="term" value="F:5'-3' DNA helicase activity"/>
    <property type="evidence" value="ECO:0007669"/>
    <property type="project" value="InterPro"/>
</dbReference>
<dbReference type="Gene3D" id="3.40.50.300">
    <property type="entry name" value="P-loop containing nucleotide triphosphate hydrolases"/>
    <property type="match status" value="1"/>
</dbReference>
<evidence type="ECO:0000259" key="2">
    <source>
        <dbReference type="PROSITE" id="PS51199"/>
    </source>
</evidence>
<comment type="caution">
    <text evidence="3">The sequence shown here is derived from an EMBL/GenBank/DDBJ whole genome shotgun (WGS) entry which is preliminary data.</text>
</comment>
<dbReference type="InParanoid" id="A0A2V0NSI1"/>
<dbReference type="PROSITE" id="PS51199">
    <property type="entry name" value="SF4_HELICASE"/>
    <property type="match status" value="1"/>
</dbReference>